<dbReference type="STRING" id="1797768.A3C59_00015"/>
<dbReference type="Proteomes" id="UP000176902">
    <property type="component" value="Unassembled WGS sequence"/>
</dbReference>
<feature type="region of interest" description="Disordered" evidence="1">
    <location>
        <begin position="78"/>
        <end position="106"/>
    </location>
</feature>
<gene>
    <name evidence="2" type="ORF">A3C59_00015</name>
</gene>
<name>A0A1F5JYD0_9BACT</name>
<protein>
    <submittedName>
        <fullName evidence="2">Uncharacterized protein</fullName>
    </submittedName>
</protein>
<evidence type="ECO:0000313" key="3">
    <source>
        <dbReference type="Proteomes" id="UP000176902"/>
    </source>
</evidence>
<comment type="caution">
    <text evidence="2">The sequence shown here is derived from an EMBL/GenBank/DDBJ whole genome shotgun (WGS) entry which is preliminary data.</text>
</comment>
<reference evidence="2 3" key="1">
    <citation type="journal article" date="2016" name="Nat. Commun.">
        <title>Thousands of microbial genomes shed light on interconnected biogeochemical processes in an aquifer system.</title>
        <authorList>
            <person name="Anantharaman K."/>
            <person name="Brown C.T."/>
            <person name="Hug L.A."/>
            <person name="Sharon I."/>
            <person name="Castelle C.J."/>
            <person name="Probst A.J."/>
            <person name="Thomas B.C."/>
            <person name="Singh A."/>
            <person name="Wilkins M.J."/>
            <person name="Karaoz U."/>
            <person name="Brodie E.L."/>
            <person name="Williams K.H."/>
            <person name="Hubbard S.S."/>
            <person name="Banfield J.F."/>
        </authorList>
    </citation>
    <scope>NUCLEOTIDE SEQUENCE [LARGE SCALE GENOMIC DNA]</scope>
</reference>
<feature type="compositionally biased region" description="Basic and acidic residues" evidence="1">
    <location>
        <begin position="87"/>
        <end position="96"/>
    </location>
</feature>
<evidence type="ECO:0000313" key="2">
    <source>
        <dbReference type="EMBL" id="OGE33613.1"/>
    </source>
</evidence>
<organism evidence="2 3">
    <name type="scientific">Candidatus Daviesbacteria bacterium RIFCSPHIGHO2_02_FULL_36_13</name>
    <dbReference type="NCBI Taxonomy" id="1797768"/>
    <lineage>
        <taxon>Bacteria</taxon>
        <taxon>Candidatus Daviesiibacteriota</taxon>
    </lineage>
</organism>
<sequence>MSAERAENNPAVNPYKLSEEELTMPEGLTRAESMAWMESLATFQLEGMHHGKIPQKPILRPKYSAKAYEQRLIKRWQKTRPTTLEGPADHATEGRHTRPHFGSGAE</sequence>
<dbReference type="AlphaFoldDB" id="A0A1F5JYD0"/>
<dbReference type="EMBL" id="MFCV01000008">
    <property type="protein sequence ID" value="OGE33613.1"/>
    <property type="molecule type" value="Genomic_DNA"/>
</dbReference>
<proteinExistence type="predicted"/>
<evidence type="ECO:0000256" key="1">
    <source>
        <dbReference type="SAM" id="MobiDB-lite"/>
    </source>
</evidence>
<accession>A0A1F5JYD0</accession>
<feature type="region of interest" description="Disordered" evidence="1">
    <location>
        <begin position="1"/>
        <end position="20"/>
    </location>
</feature>